<protein>
    <submittedName>
        <fullName evidence="1">Uncharacterized protein</fullName>
    </submittedName>
</protein>
<dbReference type="OrthoDB" id="10398460at2759"/>
<organism evidence="1 2">
    <name type="scientific">Trichonephila clavata</name>
    <name type="common">Joro spider</name>
    <name type="synonym">Nephila clavata</name>
    <dbReference type="NCBI Taxonomy" id="2740835"/>
    <lineage>
        <taxon>Eukaryota</taxon>
        <taxon>Metazoa</taxon>
        <taxon>Ecdysozoa</taxon>
        <taxon>Arthropoda</taxon>
        <taxon>Chelicerata</taxon>
        <taxon>Arachnida</taxon>
        <taxon>Araneae</taxon>
        <taxon>Araneomorphae</taxon>
        <taxon>Entelegynae</taxon>
        <taxon>Araneoidea</taxon>
        <taxon>Nephilidae</taxon>
        <taxon>Trichonephila</taxon>
    </lineage>
</organism>
<comment type="caution">
    <text evidence="1">The sequence shown here is derived from an EMBL/GenBank/DDBJ whole genome shotgun (WGS) entry which is preliminary data.</text>
</comment>
<gene>
    <name evidence="1" type="primary">NCL1_27834</name>
    <name evidence="1" type="ORF">TNCT_480901</name>
</gene>
<dbReference type="Proteomes" id="UP000887116">
    <property type="component" value="Unassembled WGS sequence"/>
</dbReference>
<keyword evidence="2" id="KW-1185">Reference proteome</keyword>
<reference evidence="1" key="1">
    <citation type="submission" date="2020-07" db="EMBL/GenBank/DDBJ databases">
        <title>Multicomponent nature underlies the extraordinary mechanical properties of spider dragline silk.</title>
        <authorList>
            <person name="Kono N."/>
            <person name="Nakamura H."/>
            <person name="Mori M."/>
            <person name="Yoshida Y."/>
            <person name="Ohtoshi R."/>
            <person name="Malay A.D."/>
            <person name="Moran D.A.P."/>
            <person name="Tomita M."/>
            <person name="Numata K."/>
            <person name="Arakawa K."/>
        </authorList>
    </citation>
    <scope>NUCLEOTIDE SEQUENCE</scope>
</reference>
<dbReference type="EMBL" id="BMAO01013517">
    <property type="protein sequence ID" value="GFQ89353.1"/>
    <property type="molecule type" value="Genomic_DNA"/>
</dbReference>
<accession>A0A8X6GTG9</accession>
<proteinExistence type="predicted"/>
<evidence type="ECO:0000313" key="2">
    <source>
        <dbReference type="Proteomes" id="UP000887116"/>
    </source>
</evidence>
<name>A0A8X6GTG9_TRICU</name>
<sequence length="198" mass="24243">MLVHNYEPFREWNIITIDNDGHPQTLDDEEQRAESVRNIETIPMDRFLVVTNGLGEDYFYLHYKDTLSNIEPSVYEEFCNNKFFDVTREYTFRRVFDANYTFFFCEAEDFYLYVKEQKQKSRPVNVFKKILEREIGIYFNQKLLLMTVASPYYYILHYQDEKVYAEYRRYRRSYGVKCTDFHKFQFICQLDIAEKIHN</sequence>
<dbReference type="AlphaFoldDB" id="A0A8X6GTG9"/>
<evidence type="ECO:0000313" key="1">
    <source>
        <dbReference type="EMBL" id="GFQ89353.1"/>
    </source>
</evidence>